<feature type="region of interest" description="Disordered" evidence="4">
    <location>
        <begin position="100"/>
        <end position="130"/>
    </location>
</feature>
<dbReference type="Pfam" id="PF00106">
    <property type="entry name" value="adh_short"/>
    <property type="match status" value="1"/>
</dbReference>
<dbReference type="PANTHER" id="PTHR43490:SF91">
    <property type="entry name" value="NAD(P)-BINDING ROSSMANN-FOLD PROTEIN"/>
    <property type="match status" value="1"/>
</dbReference>
<gene>
    <name evidence="5" type="ORF">L195_g020388</name>
</gene>
<evidence type="ECO:0000313" key="6">
    <source>
        <dbReference type="Proteomes" id="UP000236291"/>
    </source>
</evidence>
<feature type="non-terminal residue" evidence="5">
    <location>
        <position position="256"/>
    </location>
</feature>
<reference evidence="5 6" key="2">
    <citation type="journal article" date="2017" name="Front. Plant Sci.">
        <title>Gene Classification and Mining of Molecular Markers Useful in Red Clover (Trifolium pratense) Breeding.</title>
        <authorList>
            <person name="Istvanek J."/>
            <person name="Dluhosova J."/>
            <person name="Dluhos P."/>
            <person name="Patkova L."/>
            <person name="Nedelnik J."/>
            <person name="Repkova J."/>
        </authorList>
    </citation>
    <scope>NUCLEOTIDE SEQUENCE [LARGE SCALE GENOMIC DNA]</scope>
    <source>
        <strain evidence="6">cv. Tatra</strain>
        <tissue evidence="5">Young leaves</tissue>
    </source>
</reference>
<organism evidence="5 6">
    <name type="scientific">Trifolium pratense</name>
    <name type="common">Red clover</name>
    <dbReference type="NCBI Taxonomy" id="57577"/>
    <lineage>
        <taxon>Eukaryota</taxon>
        <taxon>Viridiplantae</taxon>
        <taxon>Streptophyta</taxon>
        <taxon>Embryophyta</taxon>
        <taxon>Tracheophyta</taxon>
        <taxon>Spermatophyta</taxon>
        <taxon>Magnoliopsida</taxon>
        <taxon>eudicotyledons</taxon>
        <taxon>Gunneridae</taxon>
        <taxon>Pentapetalae</taxon>
        <taxon>rosids</taxon>
        <taxon>fabids</taxon>
        <taxon>Fabales</taxon>
        <taxon>Fabaceae</taxon>
        <taxon>Papilionoideae</taxon>
        <taxon>50 kb inversion clade</taxon>
        <taxon>NPAAA clade</taxon>
        <taxon>Hologalegina</taxon>
        <taxon>IRL clade</taxon>
        <taxon>Trifolieae</taxon>
        <taxon>Trifolium</taxon>
    </lineage>
</organism>
<reference evidence="5 6" key="1">
    <citation type="journal article" date="2014" name="Am. J. Bot.">
        <title>Genome assembly and annotation for red clover (Trifolium pratense; Fabaceae).</title>
        <authorList>
            <person name="Istvanek J."/>
            <person name="Jaros M."/>
            <person name="Krenek A."/>
            <person name="Repkova J."/>
        </authorList>
    </citation>
    <scope>NUCLEOTIDE SEQUENCE [LARGE SCALE GENOMIC DNA]</scope>
    <source>
        <strain evidence="6">cv. Tatra</strain>
        <tissue evidence="5">Young leaves</tissue>
    </source>
</reference>
<evidence type="ECO:0000256" key="2">
    <source>
        <dbReference type="ARBA" id="ARBA00022857"/>
    </source>
</evidence>
<proteinExistence type="inferred from homology"/>
<dbReference type="ExpressionAtlas" id="A0A2K3N2D5">
    <property type="expression patterns" value="baseline"/>
</dbReference>
<keyword evidence="2" id="KW-0521">NADP</keyword>
<dbReference type="PANTHER" id="PTHR43490">
    <property type="entry name" value="(+)-NEOMENTHOL DEHYDROGENASE"/>
    <property type="match status" value="1"/>
</dbReference>
<dbReference type="Proteomes" id="UP000236291">
    <property type="component" value="Unassembled WGS sequence"/>
</dbReference>
<evidence type="ECO:0000313" key="5">
    <source>
        <dbReference type="EMBL" id="PNX97164.1"/>
    </source>
</evidence>
<accession>A0A2K3N2D5</accession>
<dbReference type="InterPro" id="IPR002347">
    <property type="entry name" value="SDR_fam"/>
</dbReference>
<dbReference type="Gene3D" id="3.40.50.720">
    <property type="entry name" value="NAD(P)-binding Rossmann-like Domain"/>
    <property type="match status" value="1"/>
</dbReference>
<evidence type="ECO:0000256" key="3">
    <source>
        <dbReference type="ARBA" id="ARBA00023002"/>
    </source>
</evidence>
<dbReference type="SUPFAM" id="SSF51735">
    <property type="entry name" value="NAD(P)-binding Rossmann-fold domains"/>
    <property type="match status" value="1"/>
</dbReference>
<comment type="similarity">
    <text evidence="1">Belongs to the short-chain dehydrogenases/reductases (SDR) family.</text>
</comment>
<dbReference type="EMBL" id="ASHM01015261">
    <property type="protein sequence ID" value="PNX97164.1"/>
    <property type="molecule type" value="Genomic_DNA"/>
</dbReference>
<dbReference type="AlphaFoldDB" id="A0A2K3N2D5"/>
<feature type="compositionally biased region" description="Basic residues" evidence="4">
    <location>
        <begin position="119"/>
        <end position="130"/>
    </location>
</feature>
<evidence type="ECO:0000256" key="4">
    <source>
        <dbReference type="SAM" id="MobiDB-lite"/>
    </source>
</evidence>
<dbReference type="STRING" id="57577.A0A2K3N2D5"/>
<evidence type="ECO:0000256" key="1">
    <source>
        <dbReference type="ARBA" id="ARBA00006484"/>
    </source>
</evidence>
<dbReference type="GO" id="GO:0016491">
    <property type="term" value="F:oxidoreductase activity"/>
    <property type="evidence" value="ECO:0007669"/>
    <property type="project" value="UniProtKB-KW"/>
</dbReference>
<dbReference type="InterPro" id="IPR036291">
    <property type="entry name" value="NAD(P)-bd_dom_sf"/>
</dbReference>
<comment type="caution">
    <text evidence="5">The sequence shown here is derived from an EMBL/GenBank/DDBJ whole genome shotgun (WGS) entry which is preliminary data.</text>
</comment>
<protein>
    <submittedName>
        <fullName evidence="5">(+)-neomenthol dehydrogenase</fullName>
    </submittedName>
</protein>
<keyword evidence="3" id="KW-0560">Oxidoreductase</keyword>
<name>A0A2K3N2D5_TRIPR</name>
<dbReference type="GO" id="GO:0016020">
    <property type="term" value="C:membrane"/>
    <property type="evidence" value="ECO:0007669"/>
    <property type="project" value="TreeGrafter"/>
</dbReference>
<sequence length="256" mass="28503">MAEPNNNFMHPSIPKFDGYYDHWAMLMENLFRSKEYWNQIEDGIIVAAPNANAEQRKAAVDSKLKDLKNQTMLQLTTMSIDELQSSLLVQEQRFKSQIEKEDEQALKITSSGRGGGTRGRGRGSYRGRGRGRINRENVELSALNVTNWAIIKVIVQAGKIKMSIMQLLMKLGFMKLMVTGANKGIGFEIVRQLASAGIKVVLTARDEKRGLQALETLKSSALSDFVVFHQLDVADAASVASLAHFVKSQFGKLDIL</sequence>